<comment type="cofactor">
    <cofactor evidence="1">
        <name>Zn(2+)</name>
        <dbReference type="ChEBI" id="CHEBI:29105"/>
    </cofactor>
</comment>
<evidence type="ECO:0000256" key="1">
    <source>
        <dbReference type="ARBA" id="ARBA00001947"/>
    </source>
</evidence>
<dbReference type="AlphaFoldDB" id="C1E4W3"/>
<dbReference type="OrthoDB" id="4524at2759"/>
<dbReference type="RefSeq" id="XP_002501933.1">
    <property type="nucleotide sequence ID" value="XM_002501887.1"/>
</dbReference>
<evidence type="ECO:0000256" key="5">
    <source>
        <dbReference type="SAM" id="MobiDB-lite"/>
    </source>
</evidence>
<name>C1E4W3_MICCC</name>
<dbReference type="OMA" id="GWAIEDY"/>
<accession>C1E4W3</accession>
<dbReference type="InParanoid" id="C1E4W3"/>
<dbReference type="InterPro" id="IPR003785">
    <property type="entry name" value="Creatininase/forma_Hydrolase"/>
</dbReference>
<dbReference type="GeneID" id="8243218"/>
<feature type="region of interest" description="Disordered" evidence="5">
    <location>
        <begin position="17"/>
        <end position="55"/>
    </location>
</feature>
<dbReference type="Proteomes" id="UP000002009">
    <property type="component" value="Chromosome 4"/>
</dbReference>
<protein>
    <recommendedName>
        <fullName evidence="8">Creatininase</fullName>
    </recommendedName>
</protein>
<keyword evidence="2" id="KW-0479">Metal-binding</keyword>
<dbReference type="EMBL" id="CP001325">
    <property type="protein sequence ID" value="ACO63191.1"/>
    <property type="molecule type" value="Genomic_DNA"/>
</dbReference>
<evidence type="ECO:0000256" key="2">
    <source>
        <dbReference type="ARBA" id="ARBA00022723"/>
    </source>
</evidence>
<evidence type="ECO:0000256" key="4">
    <source>
        <dbReference type="ARBA" id="ARBA00022833"/>
    </source>
</evidence>
<dbReference type="Pfam" id="PF02633">
    <property type="entry name" value="Creatininase"/>
    <property type="match status" value="1"/>
</dbReference>
<dbReference type="GO" id="GO:0009231">
    <property type="term" value="P:riboflavin biosynthetic process"/>
    <property type="evidence" value="ECO:0007669"/>
    <property type="project" value="TreeGrafter"/>
</dbReference>
<evidence type="ECO:0000313" key="6">
    <source>
        <dbReference type="EMBL" id="ACO63191.1"/>
    </source>
</evidence>
<dbReference type="KEGG" id="mis:MICPUN_108167"/>
<keyword evidence="3" id="KW-0378">Hydrolase</keyword>
<evidence type="ECO:0000313" key="7">
    <source>
        <dbReference type="Proteomes" id="UP000002009"/>
    </source>
</evidence>
<dbReference type="PANTHER" id="PTHR35005">
    <property type="entry name" value="3-DEHYDRO-SCYLLO-INOSOSE HYDROLASE"/>
    <property type="match status" value="1"/>
</dbReference>
<dbReference type="Gene3D" id="3.40.50.10310">
    <property type="entry name" value="Creatininase"/>
    <property type="match status" value="1"/>
</dbReference>
<dbReference type="SUPFAM" id="SSF102215">
    <property type="entry name" value="Creatininase"/>
    <property type="match status" value="1"/>
</dbReference>
<sequence length="352" mass="37976">MFAVSSSAGLAAASARVHAFHRRPRPARHLRASSSSASSESSTVGTLPRRNWSEMTTNEFERLDKDRVIALLPVGATEQHGPHLPVCVDAAINAGVLNRAMELLPPEIPLTRLPPLPFGKSVEHDDFAGTISLGTNTLMAAWTDIGESVRRAGVKKLVLFNSHGGQPQVAEIVARDLRKRLGMLVVTVDWFSFGLPEGMFDDDELRHGLHGGDVETSVMLHLHPDLVDMSKAGDFRSAGRDMEESGDFKLLTPEGGIGFGWLAQDLNPSGATGNASKATAEKGRACVEHAASRLVDLLKEVDDFDVDCVFRGGASGEYCTTNYRRIWPGREDGGGGLAESKYKSHYTGTRSS</sequence>
<feature type="compositionally biased region" description="Basic residues" evidence="5">
    <location>
        <begin position="18"/>
        <end position="31"/>
    </location>
</feature>
<gene>
    <name evidence="6" type="ORF">MICPUN_108167</name>
</gene>
<proteinExistence type="predicted"/>
<dbReference type="InterPro" id="IPR024087">
    <property type="entry name" value="Creatininase-like_sf"/>
</dbReference>
<dbReference type="GO" id="GO:0046872">
    <property type="term" value="F:metal ion binding"/>
    <property type="evidence" value="ECO:0007669"/>
    <property type="project" value="UniProtKB-KW"/>
</dbReference>
<evidence type="ECO:0008006" key="8">
    <source>
        <dbReference type="Google" id="ProtNLM"/>
    </source>
</evidence>
<feature type="compositionally biased region" description="Low complexity" evidence="5">
    <location>
        <begin position="32"/>
        <end position="42"/>
    </location>
</feature>
<dbReference type="GO" id="GO:0016811">
    <property type="term" value="F:hydrolase activity, acting on carbon-nitrogen (but not peptide) bonds, in linear amides"/>
    <property type="evidence" value="ECO:0007669"/>
    <property type="project" value="TreeGrafter"/>
</dbReference>
<evidence type="ECO:0000256" key="3">
    <source>
        <dbReference type="ARBA" id="ARBA00022801"/>
    </source>
</evidence>
<keyword evidence="4" id="KW-0862">Zinc</keyword>
<keyword evidence="7" id="KW-1185">Reference proteome</keyword>
<organism evidence="6 7">
    <name type="scientific">Micromonas commoda (strain RCC299 / NOUM17 / CCMP2709)</name>
    <name type="common">Picoplanktonic green alga</name>
    <dbReference type="NCBI Taxonomy" id="296587"/>
    <lineage>
        <taxon>Eukaryota</taxon>
        <taxon>Viridiplantae</taxon>
        <taxon>Chlorophyta</taxon>
        <taxon>Mamiellophyceae</taxon>
        <taxon>Mamiellales</taxon>
        <taxon>Mamiellaceae</taxon>
        <taxon>Micromonas</taxon>
    </lineage>
</organism>
<dbReference type="PANTHER" id="PTHR35005:SF1">
    <property type="entry name" value="2-AMINO-5-FORMYLAMINO-6-RIBOSYLAMINOPYRIMIDIN-4(3H)-ONE 5'-MONOPHOSPHATE DEFORMYLASE"/>
    <property type="match status" value="1"/>
</dbReference>
<reference evidence="6 7" key="1">
    <citation type="journal article" date="2009" name="Science">
        <title>Green evolution and dynamic adaptations revealed by genomes of the marine picoeukaryotes Micromonas.</title>
        <authorList>
            <person name="Worden A.Z."/>
            <person name="Lee J.H."/>
            <person name="Mock T."/>
            <person name="Rouze P."/>
            <person name="Simmons M.P."/>
            <person name="Aerts A.L."/>
            <person name="Allen A.E."/>
            <person name="Cuvelier M.L."/>
            <person name="Derelle E."/>
            <person name="Everett M.V."/>
            <person name="Foulon E."/>
            <person name="Grimwood J."/>
            <person name="Gundlach H."/>
            <person name="Henrissat B."/>
            <person name="Napoli C."/>
            <person name="McDonald S.M."/>
            <person name="Parker M.S."/>
            <person name="Rombauts S."/>
            <person name="Salamov A."/>
            <person name="Von Dassow P."/>
            <person name="Badger J.H."/>
            <person name="Coutinho P.M."/>
            <person name="Demir E."/>
            <person name="Dubchak I."/>
            <person name="Gentemann C."/>
            <person name="Eikrem W."/>
            <person name="Gready J.E."/>
            <person name="John U."/>
            <person name="Lanier W."/>
            <person name="Lindquist E.A."/>
            <person name="Lucas S."/>
            <person name="Mayer K.F."/>
            <person name="Moreau H."/>
            <person name="Not F."/>
            <person name="Otillar R."/>
            <person name="Panaud O."/>
            <person name="Pangilinan J."/>
            <person name="Paulsen I."/>
            <person name="Piegu B."/>
            <person name="Poliakov A."/>
            <person name="Robbens S."/>
            <person name="Schmutz J."/>
            <person name="Toulza E."/>
            <person name="Wyss T."/>
            <person name="Zelensky A."/>
            <person name="Zhou K."/>
            <person name="Armbrust E.V."/>
            <person name="Bhattacharya D."/>
            <person name="Goodenough U.W."/>
            <person name="Van de Peer Y."/>
            <person name="Grigoriev I.V."/>
        </authorList>
    </citation>
    <scope>NUCLEOTIDE SEQUENCE [LARGE SCALE GENOMIC DNA]</scope>
    <source>
        <strain evidence="7">RCC299 / NOUM17</strain>
    </source>
</reference>